<evidence type="ECO:0000256" key="3">
    <source>
        <dbReference type="ARBA" id="ARBA00022603"/>
    </source>
</evidence>
<feature type="binding site" evidence="9">
    <location>
        <position position="122"/>
    </location>
    <ligand>
        <name>S-adenosyl-L-methionine</name>
        <dbReference type="ChEBI" id="CHEBI:59789"/>
    </ligand>
</feature>
<evidence type="ECO:0000313" key="12">
    <source>
        <dbReference type="EMBL" id="NDV34410.1"/>
    </source>
</evidence>
<evidence type="ECO:0000256" key="2">
    <source>
        <dbReference type="ARBA" id="ARBA00012796"/>
    </source>
</evidence>
<dbReference type="AlphaFoldDB" id="A0A6B2LC00"/>
<name>A0A6B2LC00_9EUKA</name>
<feature type="compositionally biased region" description="Basic residues" evidence="10">
    <location>
        <begin position="244"/>
        <end position="260"/>
    </location>
</feature>
<feature type="region of interest" description="Disordered" evidence="10">
    <location>
        <begin position="234"/>
        <end position="270"/>
    </location>
</feature>
<evidence type="ECO:0000256" key="1">
    <source>
        <dbReference type="ARBA" id="ARBA00004123"/>
    </source>
</evidence>
<evidence type="ECO:0000256" key="4">
    <source>
        <dbReference type="ARBA" id="ARBA00022679"/>
    </source>
</evidence>
<evidence type="ECO:0000256" key="6">
    <source>
        <dbReference type="ARBA" id="ARBA00022694"/>
    </source>
</evidence>
<evidence type="ECO:0000256" key="7">
    <source>
        <dbReference type="ARBA" id="ARBA00023242"/>
    </source>
</evidence>
<keyword evidence="4 8" id="KW-0808">Transferase</keyword>
<evidence type="ECO:0000259" key="11">
    <source>
        <dbReference type="Pfam" id="PF08704"/>
    </source>
</evidence>
<keyword evidence="6 8" id="KW-0819">tRNA processing</keyword>
<feature type="binding site" evidence="9">
    <location>
        <position position="170"/>
    </location>
    <ligand>
        <name>S-adenosyl-L-methionine</name>
        <dbReference type="ChEBI" id="CHEBI:59789"/>
    </ligand>
</feature>
<comment type="subcellular location">
    <subcellularLocation>
        <location evidence="1">Nucleus</location>
    </subcellularLocation>
</comment>
<dbReference type="InterPro" id="IPR014816">
    <property type="entry name" value="tRNA_MeTrfase_Gcd14"/>
</dbReference>
<dbReference type="EMBL" id="GIBP01005441">
    <property type="protein sequence ID" value="NDV34410.1"/>
    <property type="molecule type" value="Transcribed_RNA"/>
</dbReference>
<dbReference type="GO" id="GO:0160107">
    <property type="term" value="F:tRNA (adenine(58)-N1)-methyltransferase activity"/>
    <property type="evidence" value="ECO:0007669"/>
    <property type="project" value="UniProtKB-EC"/>
</dbReference>
<dbReference type="PIRSF" id="PIRSF017269">
    <property type="entry name" value="GCD14"/>
    <property type="match status" value="1"/>
</dbReference>
<dbReference type="GO" id="GO:0005634">
    <property type="term" value="C:nucleus"/>
    <property type="evidence" value="ECO:0007669"/>
    <property type="project" value="UniProtKB-SubCell"/>
</dbReference>
<dbReference type="PROSITE" id="PS51620">
    <property type="entry name" value="SAM_TRM61"/>
    <property type="match status" value="1"/>
</dbReference>
<dbReference type="Gene3D" id="3.40.50.150">
    <property type="entry name" value="Vaccinia Virus protein VP39"/>
    <property type="match status" value="1"/>
</dbReference>
<keyword evidence="5 8" id="KW-0949">S-adenosyl-L-methionine</keyword>
<dbReference type="InterPro" id="IPR029063">
    <property type="entry name" value="SAM-dependent_MTases_sf"/>
</dbReference>
<dbReference type="InterPro" id="IPR049470">
    <property type="entry name" value="TRM61_C"/>
</dbReference>
<protein>
    <recommendedName>
        <fullName evidence="2 8">tRNA (adenine(58)-N(1))-methyltransferase</fullName>
        <ecNumber evidence="2 8">2.1.1.220</ecNumber>
    </recommendedName>
</protein>
<keyword evidence="7" id="KW-0539">Nucleus</keyword>
<dbReference type="GO" id="GO:0030488">
    <property type="term" value="P:tRNA methylation"/>
    <property type="evidence" value="ECO:0007669"/>
    <property type="project" value="InterPro"/>
</dbReference>
<comment type="similarity">
    <text evidence="8">Belongs to the class I-like SAM-binding methyltransferase superfamily. TRM61 family.</text>
</comment>
<dbReference type="CDD" id="cd02440">
    <property type="entry name" value="AdoMet_MTases"/>
    <property type="match status" value="1"/>
</dbReference>
<dbReference type="GO" id="GO:0031515">
    <property type="term" value="C:tRNA (m1A) methyltransferase complex"/>
    <property type="evidence" value="ECO:0007669"/>
    <property type="project" value="UniProtKB-UniRule"/>
</dbReference>
<evidence type="ECO:0000256" key="5">
    <source>
        <dbReference type="ARBA" id="ARBA00022691"/>
    </source>
</evidence>
<evidence type="ECO:0000256" key="10">
    <source>
        <dbReference type="SAM" id="MobiDB-lite"/>
    </source>
</evidence>
<dbReference type="PANTHER" id="PTHR12133:SF2">
    <property type="entry name" value="TRNA (ADENINE(58)-N(1))-METHYLTRANSFERASE CATALYTIC SUBUNIT TRMT61A"/>
    <property type="match status" value="1"/>
</dbReference>
<comment type="catalytic activity">
    <reaction evidence="8">
        <text>adenosine(58) in tRNA + S-adenosyl-L-methionine = N(1)-methyladenosine(58) in tRNA + S-adenosyl-L-homocysteine + H(+)</text>
        <dbReference type="Rhea" id="RHEA:43152"/>
        <dbReference type="Rhea" id="RHEA-COMP:10365"/>
        <dbReference type="Rhea" id="RHEA-COMP:10366"/>
        <dbReference type="ChEBI" id="CHEBI:15378"/>
        <dbReference type="ChEBI" id="CHEBI:57856"/>
        <dbReference type="ChEBI" id="CHEBI:59789"/>
        <dbReference type="ChEBI" id="CHEBI:74411"/>
        <dbReference type="ChEBI" id="CHEBI:74491"/>
        <dbReference type="EC" id="2.1.1.220"/>
    </reaction>
</comment>
<organism evidence="12">
    <name type="scientific">Arcella intermedia</name>
    <dbReference type="NCBI Taxonomy" id="1963864"/>
    <lineage>
        <taxon>Eukaryota</taxon>
        <taxon>Amoebozoa</taxon>
        <taxon>Tubulinea</taxon>
        <taxon>Elardia</taxon>
        <taxon>Arcellinida</taxon>
        <taxon>Sphaerothecina</taxon>
        <taxon>Arcellidae</taxon>
        <taxon>Arcella</taxon>
    </lineage>
</organism>
<dbReference type="PANTHER" id="PTHR12133">
    <property type="entry name" value="TRNA (ADENINE(58)-N(1))-METHYLTRANSFERASE"/>
    <property type="match status" value="1"/>
</dbReference>
<feature type="domain" description="tRNA (adenine(58)-N(1))-methyltransferase catalytic subunit TRM61 C-terminal" evidence="11">
    <location>
        <begin position="52"/>
        <end position="286"/>
    </location>
</feature>
<evidence type="ECO:0000256" key="8">
    <source>
        <dbReference type="PIRNR" id="PIRNR017269"/>
    </source>
</evidence>
<dbReference type="Gene3D" id="3.10.330.20">
    <property type="match status" value="1"/>
</dbReference>
<dbReference type="Pfam" id="PF08704">
    <property type="entry name" value="GCD14"/>
    <property type="match status" value="1"/>
</dbReference>
<reference evidence="12" key="1">
    <citation type="journal article" date="2020" name="J. Eukaryot. Microbiol.">
        <title>De novo Sequencing, Assembly and Annotation of the Transcriptome for the Free-Living Testate Amoeba Arcella intermedia.</title>
        <authorList>
            <person name="Ribeiro G.M."/>
            <person name="Porfirio-Sousa A.L."/>
            <person name="Maurer-Alcala X.X."/>
            <person name="Katz L.A."/>
            <person name="Lahr D.J.G."/>
        </authorList>
    </citation>
    <scope>NUCLEOTIDE SEQUENCE</scope>
</reference>
<dbReference type="SUPFAM" id="SSF53335">
    <property type="entry name" value="S-adenosyl-L-methionine-dependent methyltransferases"/>
    <property type="match status" value="1"/>
</dbReference>
<accession>A0A6B2LC00</accession>
<sequence length="290" mass="32562">MVIVYCSSQHIDTLYVTQNMTYDSKYGHYFHSSFVGVEYGSKVFDHTGKGNYIYLLRPTPELWTLAMNHRTEILYSGDISLILLQLEIKPGSTVVESGTGSGSLSTAFARSLAPNGHLYTYEFHQERAEAAKVDFQKNKVDHLITVKCADACEDGFSDRPDGSVDAIFLDLPSPWLVAPNANKRLRANGKLCSFSPCIEQVQKMCESLTTSGFSEITTVECLVRNYEVKNIAEELEDEEEEEKKKKKKMKRKTPKQKPKSSKPDTVVFFPVPTSRGHTGYLTFATKLLSS</sequence>
<keyword evidence="3 8" id="KW-0489">Methyltransferase</keyword>
<evidence type="ECO:0000256" key="9">
    <source>
        <dbReference type="PIRSR" id="PIRSR017269-1"/>
    </source>
</evidence>
<feature type="binding site" evidence="9">
    <location>
        <begin position="101"/>
        <end position="104"/>
    </location>
    <ligand>
        <name>S-adenosyl-L-methionine</name>
        <dbReference type="ChEBI" id="CHEBI:59789"/>
    </ligand>
</feature>
<proteinExistence type="inferred from homology"/>
<dbReference type="EC" id="2.1.1.220" evidence="2 8"/>